<dbReference type="PANTHER" id="PTHR12000:SF50">
    <property type="entry name" value="VACUOLAR-PROCESSING ENZYME GAMMA-ISOZYME"/>
    <property type="match status" value="1"/>
</dbReference>
<dbReference type="Gene3D" id="1.10.132.130">
    <property type="match status" value="1"/>
</dbReference>
<proteinExistence type="inferred from homology"/>
<evidence type="ECO:0000313" key="12">
    <source>
        <dbReference type="Proteomes" id="UP001634007"/>
    </source>
</evidence>
<dbReference type="InterPro" id="IPR001096">
    <property type="entry name" value="Peptidase_C13"/>
</dbReference>
<protein>
    <recommendedName>
        <fullName evidence="10">Legumain prodomain domain-containing protein</fullName>
    </recommendedName>
</protein>
<keyword evidence="9" id="KW-1133">Transmembrane helix</keyword>
<dbReference type="Proteomes" id="UP001634007">
    <property type="component" value="Unassembled WGS sequence"/>
</dbReference>
<dbReference type="GO" id="GO:0006508">
    <property type="term" value="P:proteolysis"/>
    <property type="evidence" value="ECO:0007669"/>
    <property type="project" value="UniProtKB-KW"/>
</dbReference>
<dbReference type="Pfam" id="PF01650">
    <property type="entry name" value="Peptidase_C13"/>
    <property type="match status" value="1"/>
</dbReference>
<evidence type="ECO:0000256" key="3">
    <source>
        <dbReference type="ARBA" id="ARBA00022729"/>
    </source>
</evidence>
<dbReference type="InterPro" id="IPR043577">
    <property type="entry name" value="AE"/>
</dbReference>
<reference evidence="11 12" key="1">
    <citation type="submission" date="2024-11" db="EMBL/GenBank/DDBJ databases">
        <title>Chromosome-level genome assembly of Eucalyptus globulus Labill. provides insights into its genome evolution.</title>
        <authorList>
            <person name="Li X."/>
        </authorList>
    </citation>
    <scope>NUCLEOTIDE SEQUENCE [LARGE SCALE GENOMIC DNA]</scope>
    <source>
        <strain evidence="11">CL2024</strain>
        <tissue evidence="11">Fresh tender leaves</tissue>
    </source>
</reference>
<accession>A0ABD3J1K1</accession>
<keyword evidence="3" id="KW-0732">Signal</keyword>
<evidence type="ECO:0000256" key="9">
    <source>
        <dbReference type="SAM" id="Phobius"/>
    </source>
</evidence>
<keyword evidence="7" id="KW-0325">Glycoprotein</keyword>
<keyword evidence="9" id="KW-0812">Transmembrane</keyword>
<dbReference type="InterPro" id="IPR046427">
    <property type="entry name" value="Legumain_prodom_sf"/>
</dbReference>
<feature type="domain" description="Legumain prodomain" evidence="10">
    <location>
        <begin position="425"/>
        <end position="521"/>
    </location>
</feature>
<sequence length="526" mass="57874">MGSTHSPEVDLPSTIISCRHTLDISLRIESPLSHLYINLPPIPPSEPSSSISFLIKLPIVMMMTSLYGSLVPFFLLAALMMAPVSESRRSFREIVLKSGGSHGESKGTQWAVLVAGSNGYENYRHQADVCHAYQILKANGLKDENIIVFMYDDIARNKNNPTKGIIINKPNGPDVYHGVPKDYTGVATTAANLYAVLLGNKTALSGGSGKVLNSGPNDHVFFYYADHGTTGLVSMPVGGYVYANELMKVLKQMYKAKKYMNMVIYIEACESGSMLQGLLPKDMGIYATTASNAEESSYGYYCPGDTTDGDPSKYDTCLGDLYSIAWMEDSDAHNLGKETLQEQYLSVKKRTNMSHVMQYGNTVLSQAFLSTYMGQSTSKVSSVPLEELFSSKSWAVPQRDANLVFFQRKVQKAPKGSAESVEAQKRLDEQIARRSHIDRSINQIVNHLFGGSSVASMLTAVRPGDQPVVNDWDCLKSFVRTYEQYCGRLSEYGMQYTRAMANMCNAGVDKDRMEAASIQACSGKAK</sequence>
<dbReference type="FunFam" id="3.40.50.1460:FF:000005">
    <property type="entry name" value="Vacuolar-processing enzyme beta-isozyme"/>
    <property type="match status" value="1"/>
</dbReference>
<keyword evidence="9" id="KW-0472">Membrane</keyword>
<comment type="caution">
    <text evidence="11">The sequence shown here is derived from an EMBL/GenBank/DDBJ whole genome shotgun (WGS) entry which is preliminary data.</text>
</comment>
<name>A0ABD3J1K1_EUCGL</name>
<keyword evidence="4" id="KW-0378">Hydrolase</keyword>
<dbReference type="InterPro" id="IPR048501">
    <property type="entry name" value="Legum_prodom"/>
</dbReference>
<dbReference type="PANTHER" id="PTHR12000">
    <property type="entry name" value="HEMOGLOBINASE FAMILY MEMBER"/>
    <property type="match status" value="1"/>
</dbReference>
<feature type="transmembrane region" description="Helical" evidence="9">
    <location>
        <begin position="59"/>
        <end position="82"/>
    </location>
</feature>
<keyword evidence="12" id="KW-1185">Reference proteome</keyword>
<dbReference type="Gene3D" id="3.40.50.1460">
    <property type="match status" value="1"/>
</dbReference>
<dbReference type="EMBL" id="JBJKBG010000010">
    <property type="protein sequence ID" value="KAL3721242.1"/>
    <property type="molecule type" value="Genomic_DNA"/>
</dbReference>
<keyword evidence="6" id="KW-1015">Disulfide bond</keyword>
<gene>
    <name evidence="11" type="ORF">ACJRO7_005969</name>
</gene>
<evidence type="ECO:0000256" key="1">
    <source>
        <dbReference type="ARBA" id="ARBA00009941"/>
    </source>
</evidence>
<dbReference type="PIRSF" id="PIRSF500139">
    <property type="entry name" value="AE"/>
    <property type="match status" value="1"/>
</dbReference>
<evidence type="ECO:0000256" key="2">
    <source>
        <dbReference type="ARBA" id="ARBA00022670"/>
    </source>
</evidence>
<dbReference type="PRINTS" id="PR00776">
    <property type="entry name" value="HEMOGLOBNASE"/>
</dbReference>
<keyword evidence="2" id="KW-0645">Protease</keyword>
<evidence type="ECO:0000256" key="7">
    <source>
        <dbReference type="ARBA" id="ARBA00023180"/>
    </source>
</evidence>
<evidence type="ECO:0000259" key="10">
    <source>
        <dbReference type="Pfam" id="PF20985"/>
    </source>
</evidence>
<organism evidence="11 12">
    <name type="scientific">Eucalyptus globulus</name>
    <name type="common">Tasmanian blue gum</name>
    <dbReference type="NCBI Taxonomy" id="34317"/>
    <lineage>
        <taxon>Eukaryota</taxon>
        <taxon>Viridiplantae</taxon>
        <taxon>Streptophyta</taxon>
        <taxon>Embryophyta</taxon>
        <taxon>Tracheophyta</taxon>
        <taxon>Spermatophyta</taxon>
        <taxon>Magnoliopsida</taxon>
        <taxon>eudicotyledons</taxon>
        <taxon>Gunneridae</taxon>
        <taxon>Pentapetalae</taxon>
        <taxon>rosids</taxon>
        <taxon>malvids</taxon>
        <taxon>Myrtales</taxon>
        <taxon>Myrtaceae</taxon>
        <taxon>Myrtoideae</taxon>
        <taxon>Eucalypteae</taxon>
        <taxon>Eucalyptus</taxon>
    </lineage>
</organism>
<dbReference type="GO" id="GO:0004197">
    <property type="term" value="F:cysteine-type endopeptidase activity"/>
    <property type="evidence" value="ECO:0007669"/>
    <property type="project" value="UniProtKB-ARBA"/>
</dbReference>
<dbReference type="CDD" id="cd21115">
    <property type="entry name" value="legumain_C"/>
    <property type="match status" value="1"/>
</dbReference>
<evidence type="ECO:0000256" key="6">
    <source>
        <dbReference type="ARBA" id="ARBA00023157"/>
    </source>
</evidence>
<feature type="active site" description="Nucleophile" evidence="8">
    <location>
        <position position="269"/>
    </location>
</feature>
<dbReference type="AlphaFoldDB" id="A0ABD3J1K1"/>
<dbReference type="PIRSF" id="PIRSF019663">
    <property type="entry name" value="Legumain"/>
    <property type="match status" value="1"/>
</dbReference>
<evidence type="ECO:0000256" key="5">
    <source>
        <dbReference type="ARBA" id="ARBA00022807"/>
    </source>
</evidence>
<evidence type="ECO:0000256" key="8">
    <source>
        <dbReference type="PIRSR" id="PIRSR019663-1"/>
    </source>
</evidence>
<evidence type="ECO:0000256" key="4">
    <source>
        <dbReference type="ARBA" id="ARBA00022801"/>
    </source>
</evidence>
<comment type="similarity">
    <text evidence="1">Belongs to the peptidase C13 family.</text>
</comment>
<dbReference type="Pfam" id="PF20985">
    <property type="entry name" value="Legum_prodom"/>
    <property type="match status" value="1"/>
</dbReference>
<feature type="active site" evidence="8">
    <location>
        <position position="227"/>
    </location>
</feature>
<dbReference type="FunFam" id="1.10.132.130:FF:000001">
    <property type="entry name" value="Vacuolar-processing enzyme beta-isozyme"/>
    <property type="match status" value="1"/>
</dbReference>
<keyword evidence="5" id="KW-0788">Thiol protease</keyword>
<evidence type="ECO:0000313" key="11">
    <source>
        <dbReference type="EMBL" id="KAL3721242.1"/>
    </source>
</evidence>